<evidence type="ECO:0000313" key="2">
    <source>
        <dbReference type="Proteomes" id="UP001187192"/>
    </source>
</evidence>
<dbReference type="AlphaFoldDB" id="A0AA88AVN6"/>
<reference evidence="1" key="1">
    <citation type="submission" date="2023-07" db="EMBL/GenBank/DDBJ databases">
        <title>draft genome sequence of fig (Ficus carica).</title>
        <authorList>
            <person name="Takahashi T."/>
            <person name="Nishimura K."/>
        </authorList>
    </citation>
    <scope>NUCLEOTIDE SEQUENCE</scope>
</reference>
<dbReference type="Proteomes" id="UP001187192">
    <property type="component" value="Unassembled WGS sequence"/>
</dbReference>
<comment type="caution">
    <text evidence="1">The sequence shown here is derived from an EMBL/GenBank/DDBJ whole genome shotgun (WGS) entry which is preliminary data.</text>
</comment>
<organism evidence="1 2">
    <name type="scientific">Ficus carica</name>
    <name type="common">Common fig</name>
    <dbReference type="NCBI Taxonomy" id="3494"/>
    <lineage>
        <taxon>Eukaryota</taxon>
        <taxon>Viridiplantae</taxon>
        <taxon>Streptophyta</taxon>
        <taxon>Embryophyta</taxon>
        <taxon>Tracheophyta</taxon>
        <taxon>Spermatophyta</taxon>
        <taxon>Magnoliopsida</taxon>
        <taxon>eudicotyledons</taxon>
        <taxon>Gunneridae</taxon>
        <taxon>Pentapetalae</taxon>
        <taxon>rosids</taxon>
        <taxon>fabids</taxon>
        <taxon>Rosales</taxon>
        <taxon>Moraceae</taxon>
        <taxon>Ficeae</taxon>
        <taxon>Ficus</taxon>
    </lineage>
</organism>
<accession>A0AA88AVN6</accession>
<name>A0AA88AVN6_FICCA</name>
<gene>
    <name evidence="1" type="ORF">TIFTF001_022318</name>
</gene>
<keyword evidence="2" id="KW-1185">Reference proteome</keyword>
<dbReference type="EMBL" id="BTGU01000045">
    <property type="protein sequence ID" value="GMN53176.1"/>
    <property type="molecule type" value="Genomic_DNA"/>
</dbReference>
<protein>
    <submittedName>
        <fullName evidence="1">Uncharacterized protein</fullName>
    </submittedName>
</protein>
<sequence length="158" mass="17918">MAARHVVLTERKLITYVYAVGCYRVGIKARGSCLLVSQYACQRHSHWIMDGDRDAAYAFYGMLPLIFDGTRRTVSLAGWLHDMESIFRICHIEAHLQVSLASRCLAVDARLWWMSLGESAIPGGSWADFRALIIAYYGPLPNKEADIPYRDTDIYITI</sequence>
<proteinExistence type="predicted"/>
<evidence type="ECO:0000313" key="1">
    <source>
        <dbReference type="EMBL" id="GMN53176.1"/>
    </source>
</evidence>